<dbReference type="InterPro" id="IPR052021">
    <property type="entry name" value="Type-I_RS_S_subunit"/>
</dbReference>
<feature type="domain" description="Type I restriction modification DNA specificity" evidence="4">
    <location>
        <begin position="2"/>
        <end position="154"/>
    </location>
</feature>
<protein>
    <submittedName>
        <fullName evidence="5">Type I restriction enzyme specificity protein HI_0216</fullName>
    </submittedName>
</protein>
<dbReference type="Proteomes" id="UP001153719">
    <property type="component" value="Chromosome"/>
</dbReference>
<dbReference type="InterPro" id="IPR044946">
    <property type="entry name" value="Restrct_endonuc_typeI_TRD_sf"/>
</dbReference>
<proteinExistence type="inferred from homology"/>
<gene>
    <name evidence="5" type="ORF">NO713_02835</name>
</gene>
<dbReference type="RefSeq" id="WP_254174008.1">
    <property type="nucleotide sequence ID" value="NZ_LR882967.1"/>
</dbReference>
<dbReference type="PANTHER" id="PTHR30408:SF13">
    <property type="entry name" value="TYPE I RESTRICTION ENZYME HINDI SPECIFICITY SUBUNIT"/>
    <property type="match status" value="1"/>
</dbReference>
<dbReference type="GO" id="GO:0003677">
    <property type="term" value="F:DNA binding"/>
    <property type="evidence" value="ECO:0007669"/>
    <property type="project" value="UniProtKB-KW"/>
</dbReference>
<evidence type="ECO:0000313" key="6">
    <source>
        <dbReference type="Proteomes" id="UP001153719"/>
    </source>
</evidence>
<dbReference type="AlphaFoldDB" id="A0A9W4G740"/>
<dbReference type="Pfam" id="PF01420">
    <property type="entry name" value="Methylase_S"/>
    <property type="match status" value="2"/>
</dbReference>
<sequence length="338" mass="39012">MNWKEANLGELITFQRGFDITKKELTPGKYDVIFSSGFGGKHSDFKVKAPGVVIGRKGTLGTVFFATQDFWPTDTTLWVKDFHGNHEKFAYYFLQTLHLEQYDCGAANPTLNRNHIHTIPVRFPPLPIQRKIAAILSTYDDLIENNTRRIKILEEMARSLYREWFVNFRFPGHEQVKMVDSELGLIPEGWEVKNFGEVSLNFDKKRKPLSSLQRAKIQGKYPYYGAAKIFDYINNYIFEGRYLLVAEDGSVITKDRHPVLQLVDEKFWANNHTHVIQGKEPISTNYLYLFMSDLDISGYITGAAQPKINQTNLNRIPVIVPREILLKQFNNIIDSLLT</sequence>
<comment type="similarity">
    <text evidence="1">Belongs to the type-I restriction system S methylase family.</text>
</comment>
<dbReference type="CDD" id="cd17267">
    <property type="entry name" value="RMtype1_S_EcoAO83I-TRD1-CR1_like"/>
    <property type="match status" value="1"/>
</dbReference>
<reference evidence="5" key="1">
    <citation type="submission" date="2020-09" db="EMBL/GenBank/DDBJ databases">
        <authorList>
            <person name="Blom J."/>
        </authorList>
    </citation>
    <scope>NUCLEOTIDE SEQUENCE</scope>
    <source>
        <strain evidence="5">No.713</strain>
    </source>
</reference>
<keyword evidence="2" id="KW-0680">Restriction system</keyword>
<name>A0A9W4G740_9CYAN</name>
<dbReference type="GO" id="GO:0009307">
    <property type="term" value="P:DNA restriction-modification system"/>
    <property type="evidence" value="ECO:0007669"/>
    <property type="project" value="UniProtKB-KW"/>
</dbReference>
<evidence type="ECO:0000256" key="2">
    <source>
        <dbReference type="ARBA" id="ARBA00022747"/>
    </source>
</evidence>
<evidence type="ECO:0000313" key="5">
    <source>
        <dbReference type="EMBL" id="CAD5955212.1"/>
    </source>
</evidence>
<dbReference type="EMBL" id="LR882967">
    <property type="protein sequence ID" value="CAD5955212.1"/>
    <property type="molecule type" value="Genomic_DNA"/>
</dbReference>
<dbReference type="KEGG" id="ppsu:NO713_02835"/>
<feature type="domain" description="Type I restriction modification DNA specificity" evidence="4">
    <location>
        <begin position="187"/>
        <end position="321"/>
    </location>
</feature>
<evidence type="ECO:0000256" key="1">
    <source>
        <dbReference type="ARBA" id="ARBA00010923"/>
    </source>
</evidence>
<evidence type="ECO:0000259" key="4">
    <source>
        <dbReference type="Pfam" id="PF01420"/>
    </source>
</evidence>
<keyword evidence="6" id="KW-1185">Reference proteome</keyword>
<dbReference type="Gene3D" id="3.90.220.20">
    <property type="entry name" value="DNA methylase specificity domains"/>
    <property type="match status" value="2"/>
</dbReference>
<evidence type="ECO:0000256" key="3">
    <source>
        <dbReference type="ARBA" id="ARBA00023125"/>
    </source>
</evidence>
<keyword evidence="3" id="KW-0238">DNA-binding</keyword>
<dbReference type="PANTHER" id="PTHR30408">
    <property type="entry name" value="TYPE-1 RESTRICTION ENZYME ECOKI SPECIFICITY PROTEIN"/>
    <property type="match status" value="1"/>
</dbReference>
<dbReference type="REBASE" id="641159">
    <property type="entry name" value="S.Pps713ORF2838P"/>
</dbReference>
<dbReference type="InterPro" id="IPR000055">
    <property type="entry name" value="Restrct_endonuc_typeI_TRD"/>
</dbReference>
<dbReference type="CDD" id="cd17262">
    <property type="entry name" value="RMtype1_S_Aco12261I-TRD2-CR2"/>
    <property type="match status" value="1"/>
</dbReference>
<dbReference type="SUPFAM" id="SSF116734">
    <property type="entry name" value="DNA methylase specificity domain"/>
    <property type="match status" value="2"/>
</dbReference>
<accession>A0A9W4G740</accession>
<organism evidence="5 6">
    <name type="scientific">Planktothrix pseudagardhii</name>
    <dbReference type="NCBI Taxonomy" id="132604"/>
    <lineage>
        <taxon>Bacteria</taxon>
        <taxon>Bacillati</taxon>
        <taxon>Cyanobacteriota</taxon>
        <taxon>Cyanophyceae</taxon>
        <taxon>Oscillatoriophycideae</taxon>
        <taxon>Oscillatoriales</taxon>
        <taxon>Microcoleaceae</taxon>
        <taxon>Planktothrix</taxon>
    </lineage>
</organism>